<feature type="domain" description="NUMOD4" evidence="1">
    <location>
        <begin position="3"/>
        <end position="64"/>
    </location>
</feature>
<feature type="domain" description="HNH nuclease" evidence="2">
    <location>
        <begin position="72"/>
        <end position="116"/>
    </location>
</feature>
<dbReference type="InterPro" id="IPR044925">
    <property type="entry name" value="His-Me_finger_sf"/>
</dbReference>
<dbReference type="InterPro" id="IPR010902">
    <property type="entry name" value="NUMOD4"/>
</dbReference>
<reference evidence="4 5" key="1">
    <citation type="submission" date="2015-09" db="EMBL/GenBank/DDBJ databases">
        <authorList>
            <consortium name="Pathogen Informatics"/>
        </authorList>
    </citation>
    <scope>NUCLEOTIDE SEQUENCE [LARGE SCALE GENOMIC DNA]</scope>
    <source>
        <strain evidence="4 5">2789STDY5834946</strain>
    </source>
</reference>
<dbReference type="Gene3D" id="3.90.75.20">
    <property type="match status" value="1"/>
</dbReference>
<evidence type="ECO:0000259" key="1">
    <source>
        <dbReference type="Pfam" id="PF07463"/>
    </source>
</evidence>
<dbReference type="Pfam" id="PF13392">
    <property type="entry name" value="HNH_3"/>
    <property type="match status" value="1"/>
</dbReference>
<dbReference type="Pfam" id="PF22083">
    <property type="entry name" value="I-HmuI_NUMOD-like"/>
    <property type="match status" value="1"/>
</dbReference>
<evidence type="ECO:0000259" key="3">
    <source>
        <dbReference type="Pfam" id="PF22083"/>
    </source>
</evidence>
<keyword evidence="4" id="KW-0255">Endonuclease</keyword>
<keyword evidence="4" id="KW-0378">Hydrolase</keyword>
<dbReference type="InterPro" id="IPR054307">
    <property type="entry name" value="I-HmuI_NUMOD-like"/>
</dbReference>
<dbReference type="Pfam" id="PF07463">
    <property type="entry name" value="NUMOD4"/>
    <property type="match status" value="1"/>
</dbReference>
<gene>
    <name evidence="4" type="ORF">ERS852558_01155</name>
</gene>
<name>A0A174RI07_9BACE</name>
<evidence type="ECO:0000259" key="2">
    <source>
        <dbReference type="Pfam" id="PF13392"/>
    </source>
</evidence>
<dbReference type="InterPro" id="IPR003647">
    <property type="entry name" value="Intron_nuc_1_rpt"/>
</dbReference>
<keyword evidence="4" id="KW-0540">Nuclease</keyword>
<organism evidence="4 5">
    <name type="scientific">Bacteroides caccae</name>
    <dbReference type="NCBI Taxonomy" id="47678"/>
    <lineage>
        <taxon>Bacteria</taxon>
        <taxon>Pseudomonadati</taxon>
        <taxon>Bacteroidota</taxon>
        <taxon>Bacteroidia</taxon>
        <taxon>Bacteroidales</taxon>
        <taxon>Bacteroidaceae</taxon>
        <taxon>Bacteroides</taxon>
    </lineage>
</organism>
<dbReference type="GO" id="GO:0016788">
    <property type="term" value="F:hydrolase activity, acting on ester bonds"/>
    <property type="evidence" value="ECO:0007669"/>
    <property type="project" value="InterPro"/>
</dbReference>
<dbReference type="RefSeq" id="WP_055256037.1">
    <property type="nucleotide sequence ID" value="NZ_CP081920.1"/>
</dbReference>
<proteinExistence type="predicted"/>
<dbReference type="Gene3D" id="1.10.10.10">
    <property type="entry name" value="Winged helix-like DNA-binding domain superfamily/Winged helix DNA-binding domain"/>
    <property type="match status" value="1"/>
</dbReference>
<feature type="domain" description="DNA endonuclease I-HmuI-like NUMOD-like" evidence="3">
    <location>
        <begin position="147"/>
        <end position="181"/>
    </location>
</feature>
<dbReference type="GO" id="GO:0004519">
    <property type="term" value="F:endonuclease activity"/>
    <property type="evidence" value="ECO:0007669"/>
    <property type="project" value="UniProtKB-KW"/>
</dbReference>
<evidence type="ECO:0000313" key="4">
    <source>
        <dbReference type="EMBL" id="CUP85074.1"/>
    </source>
</evidence>
<dbReference type="EMBL" id="CZBL01000003">
    <property type="protein sequence ID" value="CUP85074.1"/>
    <property type="molecule type" value="Genomic_DNA"/>
</dbReference>
<dbReference type="SMART" id="SM00497">
    <property type="entry name" value="IENR1"/>
    <property type="match status" value="1"/>
</dbReference>
<dbReference type="InterPro" id="IPR036388">
    <property type="entry name" value="WH-like_DNA-bd_sf"/>
</dbReference>
<sequence>MDEIWKDITGFENMYQVSNLGRVKSLPKLKRVTVFNKAHIKIMTKERIIGGSLDKSGYIQINLRKNRKIKKYRIHRLVAEAFLPPIAGCNIVNHKNGIKNDNRLSNLEWCTEKDNTHHCIYALKNKWWLCHEKAVEQYSLEGILIERYSSITEAAKSVGILHSSISSCCNGKTKTSGGYVWRFATQ</sequence>
<evidence type="ECO:0000313" key="5">
    <source>
        <dbReference type="Proteomes" id="UP000095725"/>
    </source>
</evidence>
<accession>A0A174RI07</accession>
<dbReference type="InterPro" id="IPR003615">
    <property type="entry name" value="HNH_nuc"/>
</dbReference>
<dbReference type="SUPFAM" id="SSF54060">
    <property type="entry name" value="His-Me finger endonucleases"/>
    <property type="match status" value="1"/>
</dbReference>
<dbReference type="SUPFAM" id="SSF64496">
    <property type="entry name" value="DNA-binding domain of intron-encoded endonucleases"/>
    <property type="match status" value="1"/>
</dbReference>
<dbReference type="Proteomes" id="UP000095725">
    <property type="component" value="Unassembled WGS sequence"/>
</dbReference>
<protein>
    <submittedName>
        <fullName evidence="4">Endonuclease</fullName>
    </submittedName>
</protein>
<dbReference type="AlphaFoldDB" id="A0A174RI07"/>